<dbReference type="InterPro" id="IPR009010">
    <property type="entry name" value="Asp_de-COase-like_dom_sf"/>
</dbReference>
<dbReference type="SUPFAM" id="SSF53706">
    <property type="entry name" value="Formate dehydrogenase/DMSO reductase, domains 1-3"/>
    <property type="match status" value="1"/>
</dbReference>
<dbReference type="Pfam" id="PF01568">
    <property type="entry name" value="Molydop_binding"/>
    <property type="match status" value="1"/>
</dbReference>
<dbReference type="InterPro" id="IPR006963">
    <property type="entry name" value="Mopterin_OxRdtase_4Fe-4S_dom"/>
</dbReference>
<dbReference type="InterPro" id="IPR006657">
    <property type="entry name" value="MoPterin_dinucl-bd_dom"/>
</dbReference>
<evidence type="ECO:0000256" key="2">
    <source>
        <dbReference type="ARBA" id="ARBA00022723"/>
    </source>
</evidence>
<dbReference type="Gene3D" id="3.40.228.10">
    <property type="entry name" value="Dimethylsulfoxide Reductase, domain 2"/>
    <property type="match status" value="1"/>
</dbReference>
<dbReference type="GO" id="GO:0016491">
    <property type="term" value="F:oxidoreductase activity"/>
    <property type="evidence" value="ECO:0007669"/>
    <property type="project" value="InterPro"/>
</dbReference>
<dbReference type="GO" id="GO:0046872">
    <property type="term" value="F:metal ion binding"/>
    <property type="evidence" value="ECO:0007669"/>
    <property type="project" value="UniProtKB-KW"/>
</dbReference>
<dbReference type="STRING" id="1123382.SAMN02745221_02080"/>
<evidence type="ECO:0000256" key="3">
    <source>
        <dbReference type="ARBA" id="ARBA00023004"/>
    </source>
</evidence>
<dbReference type="OrthoDB" id="9803192at2"/>
<proteinExistence type="inferred from homology"/>
<dbReference type="Gene3D" id="2.20.25.90">
    <property type="entry name" value="ADC-like domains"/>
    <property type="match status" value="1"/>
</dbReference>
<dbReference type="Pfam" id="PF00384">
    <property type="entry name" value="Molybdopterin"/>
    <property type="match status" value="1"/>
</dbReference>
<keyword evidence="3" id="KW-0408">Iron</keyword>
<evidence type="ECO:0000313" key="6">
    <source>
        <dbReference type="EMBL" id="SHH28234.1"/>
    </source>
</evidence>
<dbReference type="PANTHER" id="PTHR43742">
    <property type="entry name" value="TRIMETHYLAMINE-N-OXIDE REDUCTASE"/>
    <property type="match status" value="1"/>
</dbReference>
<dbReference type="SMART" id="SM00926">
    <property type="entry name" value="Molybdop_Fe4S4"/>
    <property type="match status" value="1"/>
</dbReference>
<feature type="domain" description="4Fe-4S Mo/W bis-MGD-type" evidence="5">
    <location>
        <begin position="2"/>
        <end position="58"/>
    </location>
</feature>
<protein>
    <submittedName>
        <fullName evidence="6">Anaerobic selenocysteine-containing dehydrogenase</fullName>
    </submittedName>
</protein>
<dbReference type="EMBL" id="FQWY01000054">
    <property type="protein sequence ID" value="SHH28234.1"/>
    <property type="molecule type" value="Genomic_DNA"/>
</dbReference>
<dbReference type="Gene3D" id="2.40.40.20">
    <property type="match status" value="1"/>
</dbReference>
<evidence type="ECO:0000256" key="4">
    <source>
        <dbReference type="ARBA" id="ARBA00023014"/>
    </source>
</evidence>
<sequence length="751" mass="85139">MENWHKTTCVLCPQNCGLEVKVENNRIVKVRGDKDNPRSQGYICNKGLNIAYHQHTSQRLKYPLKRVGDDWVRISWEQAVKEITAKIRELLDKYGPRSIAYMGGGGVGCHFEAAFGLRFLRSLGSQNYYSPLGQELTGSFWVQGRALGKQYLATIPDHQRADMFLAVGWNGMRSHQTPRAPVVLREIAKDPNKLLVVVDPRRSETAAIADIHLPVRPGTDALLFKAMISIILMENWHNKEYIEKHVCGFENIVSMFENFDAKKAVEVCELDYNQVREVAYLFATRKSCLHRDLGILMNRHSTATSYLLEVILPAICGRLCVPGGNVIPGYLMPLGSHTDERDPKYWRTVATNMPLIMGVFPPNVLPEEILNDHPERIRGVIVTQSNPLRSYADTAAYEKAFRELELLVTMEINMTETAKLSHYVLPSRSGYESYDSTFFAWTYPEIYFTMRRPIIEPEGEPLEISQIFVKMAEEMGFIPAIPLYLKEAAIRSRKDFAMSLMQYIKENPKAASFMPFVLAKTLGEVWGSANLAALWGILQGTGSEFKKAAARAGFAEGPWQGDEIFEAIMKHPEGLFIGKLDPEDNFAQVKTEDRKINIFIPELEEWVKSITPEAEKEALKPDPRYPLILNAGRHSWFNANTLMRNPEWLKGKRACTLAMHPEDAQTLNLKDGQLVKVITEAGEEIIELEVSDEVRKGQVIIPHGFGLEYEGRTYGINVNRLTRSTHRDPFAGTPLHRYVPCRVEPVPEEGK</sequence>
<dbReference type="PROSITE" id="PS51669">
    <property type="entry name" value="4FE4S_MOW_BIS_MGD"/>
    <property type="match status" value="1"/>
</dbReference>
<dbReference type="PANTHER" id="PTHR43742:SF2">
    <property type="entry name" value="ASSIMILATORY NITRATE REDUCTASE CATALYTIC SUBUNIT"/>
    <property type="match status" value="1"/>
</dbReference>
<comment type="similarity">
    <text evidence="1">Belongs to the prokaryotic molybdopterin-containing oxidoreductase family.</text>
</comment>
<dbReference type="InterPro" id="IPR050612">
    <property type="entry name" value="Prok_Mopterin_Oxidored"/>
</dbReference>
<dbReference type="InterPro" id="IPR006656">
    <property type="entry name" value="Mopterin_OxRdtase"/>
</dbReference>
<evidence type="ECO:0000259" key="5">
    <source>
        <dbReference type="PROSITE" id="PS51669"/>
    </source>
</evidence>
<dbReference type="GO" id="GO:0043546">
    <property type="term" value="F:molybdopterin cofactor binding"/>
    <property type="evidence" value="ECO:0007669"/>
    <property type="project" value="InterPro"/>
</dbReference>
<dbReference type="AlphaFoldDB" id="A0A1M5RPN8"/>
<dbReference type="Gene3D" id="3.40.50.740">
    <property type="match status" value="1"/>
</dbReference>
<evidence type="ECO:0000313" key="7">
    <source>
        <dbReference type="Proteomes" id="UP000242329"/>
    </source>
</evidence>
<accession>A0A1M5RPN8</accession>
<keyword evidence="4" id="KW-0411">Iron-sulfur</keyword>
<evidence type="ECO:0000256" key="1">
    <source>
        <dbReference type="ARBA" id="ARBA00010312"/>
    </source>
</evidence>
<dbReference type="Proteomes" id="UP000242329">
    <property type="component" value="Unassembled WGS sequence"/>
</dbReference>
<dbReference type="GO" id="GO:0051536">
    <property type="term" value="F:iron-sulfur cluster binding"/>
    <property type="evidence" value="ECO:0007669"/>
    <property type="project" value="UniProtKB-KW"/>
</dbReference>
<organism evidence="6 7">
    <name type="scientific">Thermosyntropha lipolytica DSM 11003</name>
    <dbReference type="NCBI Taxonomy" id="1123382"/>
    <lineage>
        <taxon>Bacteria</taxon>
        <taxon>Bacillati</taxon>
        <taxon>Bacillota</taxon>
        <taxon>Clostridia</taxon>
        <taxon>Eubacteriales</taxon>
        <taxon>Syntrophomonadaceae</taxon>
        <taxon>Thermosyntropha</taxon>
    </lineage>
</organism>
<keyword evidence="2" id="KW-0479">Metal-binding</keyword>
<name>A0A1M5RPN8_9FIRM</name>
<gene>
    <name evidence="6" type="ORF">SAMN02745221_02080</name>
</gene>
<reference evidence="7" key="1">
    <citation type="submission" date="2016-11" db="EMBL/GenBank/DDBJ databases">
        <authorList>
            <person name="Varghese N."/>
            <person name="Submissions S."/>
        </authorList>
    </citation>
    <scope>NUCLEOTIDE SEQUENCE [LARGE SCALE GENOMIC DNA]</scope>
    <source>
        <strain evidence="7">DSM 11003</strain>
    </source>
</reference>
<keyword evidence="7" id="KW-1185">Reference proteome</keyword>
<dbReference type="SUPFAM" id="SSF50692">
    <property type="entry name" value="ADC-like"/>
    <property type="match status" value="1"/>
</dbReference>
<dbReference type="Pfam" id="PF04879">
    <property type="entry name" value="Molybdop_Fe4S4"/>
    <property type="match status" value="1"/>
</dbReference>
<dbReference type="RefSeq" id="WP_073093453.1">
    <property type="nucleotide sequence ID" value="NZ_FQWY01000054.1"/>
</dbReference>